<feature type="domain" description="DNA-directed RNA polymerase RpoA/D/Rpb3-type" evidence="12">
    <location>
        <begin position="20"/>
        <end position="227"/>
    </location>
</feature>
<dbReference type="GO" id="GO:0000428">
    <property type="term" value="C:DNA-directed RNA polymerase complex"/>
    <property type="evidence" value="ECO:0007669"/>
    <property type="project" value="UniProtKB-KW"/>
</dbReference>
<comment type="catalytic activity">
    <reaction evidence="10">
        <text>RNA(n) + a ribonucleoside 5'-triphosphate = RNA(n+1) + diphosphate</text>
        <dbReference type="Rhea" id="RHEA:21248"/>
        <dbReference type="Rhea" id="RHEA-COMP:14527"/>
        <dbReference type="Rhea" id="RHEA-COMP:17342"/>
        <dbReference type="ChEBI" id="CHEBI:33019"/>
        <dbReference type="ChEBI" id="CHEBI:61557"/>
        <dbReference type="ChEBI" id="CHEBI:140395"/>
        <dbReference type="EC" id="2.7.7.6"/>
    </reaction>
</comment>
<feature type="compositionally biased region" description="Basic residues" evidence="11">
    <location>
        <begin position="263"/>
        <end position="274"/>
    </location>
</feature>
<evidence type="ECO:0000256" key="5">
    <source>
        <dbReference type="ARBA" id="ARBA00022679"/>
    </source>
</evidence>
<evidence type="ECO:0000256" key="11">
    <source>
        <dbReference type="SAM" id="MobiDB-lite"/>
    </source>
</evidence>
<evidence type="ECO:0000256" key="8">
    <source>
        <dbReference type="ARBA" id="ARBA00032524"/>
    </source>
</evidence>
<protein>
    <recommendedName>
        <fullName evidence="3">DNA-directed RNA polymerase subunit alpha</fullName>
        <ecNumber evidence="2">2.7.7.6</ecNumber>
    </recommendedName>
    <alternativeName>
        <fullName evidence="9">RNA polymerase subunit alpha</fullName>
    </alternativeName>
    <alternativeName>
        <fullName evidence="8">Transcriptase subunit alpha</fullName>
    </alternativeName>
</protein>
<evidence type="ECO:0000256" key="7">
    <source>
        <dbReference type="ARBA" id="ARBA00023163"/>
    </source>
</evidence>
<dbReference type="GO" id="GO:0005737">
    <property type="term" value="C:cytoplasm"/>
    <property type="evidence" value="ECO:0007669"/>
    <property type="project" value="UniProtKB-ARBA"/>
</dbReference>
<dbReference type="CDD" id="cd06928">
    <property type="entry name" value="RNAP_alpha_NTD"/>
    <property type="match status" value="1"/>
</dbReference>
<evidence type="ECO:0000313" key="14">
    <source>
        <dbReference type="Proteomes" id="UP000178254"/>
    </source>
</evidence>
<accession>A0A1F6PG92</accession>
<evidence type="ECO:0000256" key="1">
    <source>
        <dbReference type="ARBA" id="ARBA00007123"/>
    </source>
</evidence>
<dbReference type="Proteomes" id="UP000178254">
    <property type="component" value="Unassembled WGS sequence"/>
</dbReference>
<evidence type="ECO:0000256" key="4">
    <source>
        <dbReference type="ARBA" id="ARBA00022478"/>
    </source>
</evidence>
<dbReference type="STRING" id="1798709.A2538_05005"/>
<dbReference type="InterPro" id="IPR011773">
    <property type="entry name" value="DNA-dir_RpoA"/>
</dbReference>
<feature type="region of interest" description="Disordered" evidence="11">
    <location>
        <begin position="250"/>
        <end position="274"/>
    </location>
</feature>
<sequence length="274" mass="29751">MENFLLPSKIEFQPGKTAHTGSLVISPCYHGYGTTLGNALRRVLLSSLPGGAVESFKVKGVSHEFSAVPGVQEDLVEIMLNLKQLSVRVFSDESVKLNLSKKTKGPVTAGDIAKDAGVEIINKDLVICNLTGDKPLEIEIVVGRGRGYKPVEEKDHQNSELGTIMADSVYSPIKDVGYSVEYTRVGDVTNYEKLTMNIETDGTIAPEEAIAQSTQILMDHFSTILASVKDSMNTVPAKKVEEVESGEVAVVENEEADEAPKEKAKKKTAKKKKE</sequence>
<dbReference type="Pfam" id="PF01193">
    <property type="entry name" value="RNA_pol_L"/>
    <property type="match status" value="1"/>
</dbReference>
<evidence type="ECO:0000256" key="6">
    <source>
        <dbReference type="ARBA" id="ARBA00022695"/>
    </source>
</evidence>
<dbReference type="SUPFAM" id="SSF55257">
    <property type="entry name" value="RBP11-like subunits of RNA polymerase"/>
    <property type="match status" value="1"/>
</dbReference>
<keyword evidence="7" id="KW-0804">Transcription</keyword>
<dbReference type="InterPro" id="IPR036603">
    <property type="entry name" value="RBP11-like"/>
</dbReference>
<dbReference type="SUPFAM" id="SSF56553">
    <property type="entry name" value="Insert subdomain of RNA polymerase alpha subunit"/>
    <property type="match status" value="1"/>
</dbReference>
<organism evidence="13 14">
    <name type="scientific">Candidatus Magasanikbacteria bacterium RIFOXYD2_FULL_41_14</name>
    <dbReference type="NCBI Taxonomy" id="1798709"/>
    <lineage>
        <taxon>Bacteria</taxon>
        <taxon>Candidatus Magasanikiibacteriota</taxon>
    </lineage>
</organism>
<dbReference type="Gene3D" id="3.30.1360.10">
    <property type="entry name" value="RNA polymerase, RBP11-like subunit"/>
    <property type="match status" value="1"/>
</dbReference>
<proteinExistence type="inferred from homology"/>
<evidence type="ECO:0000259" key="12">
    <source>
        <dbReference type="SMART" id="SM00662"/>
    </source>
</evidence>
<comment type="similarity">
    <text evidence="1">Belongs to the RNA polymerase alpha chain family.</text>
</comment>
<dbReference type="NCBIfam" id="NF003519">
    <property type="entry name" value="PRK05182.2-5"/>
    <property type="match status" value="1"/>
</dbReference>
<dbReference type="InterPro" id="IPR011262">
    <property type="entry name" value="DNA-dir_RNA_pol_insert"/>
</dbReference>
<dbReference type="GO" id="GO:0006351">
    <property type="term" value="P:DNA-templated transcription"/>
    <property type="evidence" value="ECO:0007669"/>
    <property type="project" value="InterPro"/>
</dbReference>
<reference evidence="13 14" key="1">
    <citation type="journal article" date="2016" name="Nat. Commun.">
        <title>Thousands of microbial genomes shed light on interconnected biogeochemical processes in an aquifer system.</title>
        <authorList>
            <person name="Anantharaman K."/>
            <person name="Brown C.T."/>
            <person name="Hug L.A."/>
            <person name="Sharon I."/>
            <person name="Castelle C.J."/>
            <person name="Probst A.J."/>
            <person name="Thomas B.C."/>
            <person name="Singh A."/>
            <person name="Wilkins M.J."/>
            <person name="Karaoz U."/>
            <person name="Brodie E.L."/>
            <person name="Williams K.H."/>
            <person name="Hubbard S.S."/>
            <person name="Banfield J.F."/>
        </authorList>
    </citation>
    <scope>NUCLEOTIDE SEQUENCE [LARGE SCALE GENOMIC DNA]</scope>
</reference>
<evidence type="ECO:0000256" key="3">
    <source>
        <dbReference type="ARBA" id="ARBA00015972"/>
    </source>
</evidence>
<dbReference type="InterPro" id="IPR036643">
    <property type="entry name" value="RNApol_insert_sf"/>
</dbReference>
<dbReference type="GO" id="GO:0003677">
    <property type="term" value="F:DNA binding"/>
    <property type="evidence" value="ECO:0007669"/>
    <property type="project" value="InterPro"/>
</dbReference>
<dbReference type="Gene3D" id="2.170.120.12">
    <property type="entry name" value="DNA-directed RNA polymerase, insert domain"/>
    <property type="match status" value="1"/>
</dbReference>
<dbReference type="AlphaFoldDB" id="A0A1F6PG92"/>
<dbReference type="GO" id="GO:0046983">
    <property type="term" value="F:protein dimerization activity"/>
    <property type="evidence" value="ECO:0007669"/>
    <property type="project" value="InterPro"/>
</dbReference>
<comment type="caution">
    <text evidence="13">The sequence shown here is derived from an EMBL/GenBank/DDBJ whole genome shotgun (WGS) entry which is preliminary data.</text>
</comment>
<evidence type="ECO:0000256" key="2">
    <source>
        <dbReference type="ARBA" id="ARBA00012418"/>
    </source>
</evidence>
<evidence type="ECO:0000256" key="10">
    <source>
        <dbReference type="ARBA" id="ARBA00048552"/>
    </source>
</evidence>
<keyword evidence="6" id="KW-0548">Nucleotidyltransferase</keyword>
<dbReference type="SMART" id="SM00662">
    <property type="entry name" value="RPOLD"/>
    <property type="match status" value="1"/>
</dbReference>
<keyword evidence="4 13" id="KW-0240">DNA-directed RNA polymerase</keyword>
<dbReference type="Pfam" id="PF01000">
    <property type="entry name" value="RNA_pol_A_bac"/>
    <property type="match status" value="1"/>
</dbReference>
<dbReference type="EC" id="2.7.7.6" evidence="2"/>
<dbReference type="NCBIfam" id="TIGR02027">
    <property type="entry name" value="rpoA"/>
    <property type="match status" value="1"/>
</dbReference>
<evidence type="ECO:0000313" key="13">
    <source>
        <dbReference type="EMBL" id="OGH95013.1"/>
    </source>
</evidence>
<gene>
    <name evidence="13" type="ORF">A2538_05005</name>
</gene>
<dbReference type="GO" id="GO:0003899">
    <property type="term" value="F:DNA-directed RNA polymerase activity"/>
    <property type="evidence" value="ECO:0007669"/>
    <property type="project" value="UniProtKB-EC"/>
</dbReference>
<name>A0A1F6PG92_9BACT</name>
<dbReference type="InterPro" id="IPR011263">
    <property type="entry name" value="DNA-dir_RNA_pol_RpoA/D/Rpb3"/>
</dbReference>
<dbReference type="FunFam" id="2.170.120.12:FF:000001">
    <property type="entry name" value="DNA-directed RNA polymerase subunit alpha"/>
    <property type="match status" value="1"/>
</dbReference>
<evidence type="ECO:0000256" key="9">
    <source>
        <dbReference type="ARBA" id="ARBA00033070"/>
    </source>
</evidence>
<keyword evidence="5" id="KW-0808">Transferase</keyword>
<dbReference type="EMBL" id="MFRE01000005">
    <property type="protein sequence ID" value="OGH95013.1"/>
    <property type="molecule type" value="Genomic_DNA"/>
</dbReference>